<dbReference type="Proteomes" id="UP000000586">
    <property type="component" value="Chromosome"/>
</dbReference>
<accession>Q8CYE3</accession>
<evidence type="ECO:0000256" key="4">
    <source>
        <dbReference type="ARBA" id="ARBA00022692"/>
    </source>
</evidence>
<dbReference type="PROSITE" id="PS51257">
    <property type="entry name" value="PROKAR_LIPOPROTEIN"/>
    <property type="match status" value="1"/>
</dbReference>
<sequence length="372" mass="42163">MVGGVMKKIGTYLVYVLAVVFIMLAFACGTIAFAELGYSAVLAFTFGYAFALLSMYLIFILHELGHAFCGYLTGYRLVAFGLGHFILTKKSGRFHLSRTAILKNVGAQYIGLKEDESDQRIILMLSGGLMVHLGLILLAIVFGFLTRSWYFAGTWIFLNLSFFLNNILPVDITDGAKIWELLQHPENTKYAYLVLRHSAQTLLAPQEYDLKDFVQAVPEDARGSFADGVLGMQGEVSILEGKEEVAKQQFQALLERATTPMMQTVAQLSLLHIALLEGDFEQAEQYASIRQVKSFLSLKLSNLQVIQAWYQLKVKKDVDRTRKALKIARQKMDSSRMLRDEKRYYENLLAELEKEMLEGTEDGTRNFWFPRL</sequence>
<keyword evidence="5 7" id="KW-1133">Transmembrane helix</keyword>
<evidence type="ECO:0000256" key="7">
    <source>
        <dbReference type="SAM" id="Phobius"/>
    </source>
</evidence>
<comment type="subcellular location">
    <subcellularLocation>
        <location evidence="2">Membrane</location>
        <topology evidence="2">Multi-pass membrane protein</topology>
    </subcellularLocation>
</comment>
<dbReference type="Pfam" id="PF02163">
    <property type="entry name" value="Peptidase_M50"/>
    <property type="match status" value="1"/>
</dbReference>
<evidence type="ECO:0000256" key="5">
    <source>
        <dbReference type="ARBA" id="ARBA00022989"/>
    </source>
</evidence>
<dbReference type="PATRIC" id="fig|171101.6.peg.1739"/>
<feature type="transmembrane region" description="Helical" evidence="7">
    <location>
        <begin position="12"/>
        <end position="34"/>
    </location>
</feature>
<dbReference type="GO" id="GO:0016020">
    <property type="term" value="C:membrane"/>
    <property type="evidence" value="ECO:0007669"/>
    <property type="project" value="UniProtKB-SubCell"/>
</dbReference>
<keyword evidence="4 7" id="KW-0812">Transmembrane</keyword>
<dbReference type="InterPro" id="IPR008915">
    <property type="entry name" value="Peptidase_M50"/>
</dbReference>
<feature type="transmembrane region" description="Helical" evidence="7">
    <location>
        <begin position="149"/>
        <end position="168"/>
    </location>
</feature>
<dbReference type="STRING" id="171101.spr1610"/>
<evidence type="ECO:0000256" key="2">
    <source>
        <dbReference type="ARBA" id="ARBA00004141"/>
    </source>
</evidence>
<feature type="transmembrane region" description="Helical" evidence="7">
    <location>
        <begin position="40"/>
        <end position="61"/>
    </location>
</feature>
<reference evidence="9 10" key="1">
    <citation type="journal article" date="2001" name="J. Bacteriol.">
        <title>Genome of the bacterium Streptococcus pneumoniae strain R6.</title>
        <authorList>
            <person name="Hoskins J.A."/>
            <person name="Alborn W.Jr."/>
            <person name="Arnold J."/>
            <person name="Blaszczak L."/>
            <person name="Burgett S."/>
            <person name="DeHoff B.S."/>
            <person name="Estrem S."/>
            <person name="Fritz L."/>
            <person name="Fu D.-J."/>
            <person name="Fuller W."/>
            <person name="Geringer C."/>
            <person name="Gilmour R."/>
            <person name="Glass J.S."/>
            <person name="Khoja H."/>
            <person name="Kraft A."/>
            <person name="LaGace R."/>
            <person name="LeBlanc D.J."/>
            <person name="Lee L.N."/>
            <person name="Lefkowitz E.J."/>
            <person name="Lu J."/>
            <person name="Matsushima P."/>
            <person name="McAhren S."/>
            <person name="McHenney M."/>
            <person name="McLeaster K."/>
            <person name="Mundy C."/>
            <person name="Nicas T.I."/>
            <person name="Norris F.H."/>
            <person name="O'Gara M."/>
            <person name="Peery R."/>
            <person name="Robertson G.T."/>
            <person name="Rockey P."/>
            <person name="Sun P.-M."/>
            <person name="Winkler M.E."/>
            <person name="Yang Y."/>
            <person name="Young-Bellido M."/>
            <person name="Zhao G."/>
            <person name="Zook C."/>
            <person name="Baltz R.H."/>
            <person name="Jaskunas S.Richard."/>
            <person name="Rosteck P.R.Jr."/>
            <person name="Skatrud P.L."/>
            <person name="Glass J.I."/>
        </authorList>
    </citation>
    <scope>NUCLEOTIDE SEQUENCE [LARGE SCALE GENOMIC DNA]</scope>
    <source>
        <strain evidence="10">ATCC BAA-255 / R6</strain>
    </source>
</reference>
<proteinExistence type="inferred from homology"/>
<evidence type="ECO:0000256" key="3">
    <source>
        <dbReference type="ARBA" id="ARBA00007931"/>
    </source>
</evidence>
<dbReference type="GO" id="GO:0006508">
    <property type="term" value="P:proteolysis"/>
    <property type="evidence" value="ECO:0007669"/>
    <property type="project" value="InterPro"/>
</dbReference>
<dbReference type="PIR" id="H98072">
    <property type="entry name" value="H98072"/>
</dbReference>
<evidence type="ECO:0000256" key="6">
    <source>
        <dbReference type="ARBA" id="ARBA00023136"/>
    </source>
</evidence>
<comment type="similarity">
    <text evidence="3">Belongs to the peptidase M50B family.</text>
</comment>
<protein>
    <recommendedName>
        <fullName evidence="8">Peptidase M50 domain-containing protein</fullName>
    </recommendedName>
</protein>
<evidence type="ECO:0000313" key="10">
    <source>
        <dbReference type="Proteomes" id="UP000000586"/>
    </source>
</evidence>
<dbReference type="KEGG" id="spr:spr1610"/>
<feature type="domain" description="Peptidase M50" evidence="8">
    <location>
        <begin position="51"/>
        <end position="142"/>
    </location>
</feature>
<organism evidence="9 10">
    <name type="scientific">Streptococcus pneumoniae (strain ATCC BAA-255 / R6)</name>
    <dbReference type="NCBI Taxonomy" id="171101"/>
    <lineage>
        <taxon>Bacteria</taxon>
        <taxon>Bacillati</taxon>
        <taxon>Bacillota</taxon>
        <taxon>Bacilli</taxon>
        <taxon>Lactobacillales</taxon>
        <taxon>Streptococcaceae</taxon>
        <taxon>Streptococcus</taxon>
    </lineage>
</organism>
<name>Q8CYE3_STRR6</name>
<gene>
    <name evidence="9" type="ordered locus">spr1610</name>
</gene>
<keyword evidence="10" id="KW-1185">Reference proteome</keyword>
<dbReference type="AlphaFoldDB" id="Q8CYE3"/>
<evidence type="ECO:0000256" key="1">
    <source>
        <dbReference type="ARBA" id="ARBA00001947"/>
    </source>
</evidence>
<evidence type="ECO:0000259" key="8">
    <source>
        <dbReference type="Pfam" id="PF02163"/>
    </source>
</evidence>
<dbReference type="EMBL" id="AE007317">
    <property type="protein sequence ID" value="AAL00413.1"/>
    <property type="molecule type" value="Genomic_DNA"/>
</dbReference>
<evidence type="ECO:0000313" key="9">
    <source>
        <dbReference type="EMBL" id="AAL00413.1"/>
    </source>
</evidence>
<dbReference type="HOGENOM" id="CLU_785072_0_0_9"/>
<feature type="transmembrane region" description="Helical" evidence="7">
    <location>
        <begin position="68"/>
        <end position="87"/>
    </location>
</feature>
<comment type="cofactor">
    <cofactor evidence="1">
        <name>Zn(2+)</name>
        <dbReference type="ChEBI" id="CHEBI:29105"/>
    </cofactor>
</comment>
<dbReference type="eggNOG" id="COG1994">
    <property type="taxonomic scope" value="Bacteria"/>
</dbReference>
<keyword evidence="6 7" id="KW-0472">Membrane</keyword>
<feature type="transmembrane region" description="Helical" evidence="7">
    <location>
        <begin position="121"/>
        <end position="142"/>
    </location>
</feature>